<keyword evidence="1" id="KW-0805">Transcription regulation</keyword>
<comment type="caution">
    <text evidence="6">The sequence shown here is derived from an EMBL/GenBank/DDBJ whole genome shotgun (WGS) entry which is preliminary data.</text>
</comment>
<dbReference type="InterPro" id="IPR023772">
    <property type="entry name" value="DNA-bd_HTH_TetR-type_CS"/>
</dbReference>
<dbReference type="Gene3D" id="1.10.357.10">
    <property type="entry name" value="Tetracycline Repressor, domain 2"/>
    <property type="match status" value="1"/>
</dbReference>
<dbReference type="InterPro" id="IPR011075">
    <property type="entry name" value="TetR_C"/>
</dbReference>
<evidence type="ECO:0000256" key="3">
    <source>
        <dbReference type="ARBA" id="ARBA00023163"/>
    </source>
</evidence>
<evidence type="ECO:0000256" key="1">
    <source>
        <dbReference type="ARBA" id="ARBA00023015"/>
    </source>
</evidence>
<dbReference type="Pfam" id="PF16925">
    <property type="entry name" value="TetR_C_13"/>
    <property type="match status" value="1"/>
</dbReference>
<keyword evidence="2 4" id="KW-0238">DNA-binding</keyword>
<reference evidence="6 7" key="1">
    <citation type="submission" date="2020-05" db="EMBL/GenBank/DDBJ databases">
        <title>Azospirillum oleiclasticum sp. nov, a nitrogen-fixing and heavy crude oil-emulsifying bacterium isolated from the crude oil of Yumen Oilfield.</title>
        <authorList>
            <person name="Wu D."/>
            <person name="Cai M."/>
            <person name="Zhang X."/>
        </authorList>
    </citation>
    <scope>NUCLEOTIDE SEQUENCE [LARGE SCALE GENOMIC DNA]</scope>
    <source>
        <strain evidence="6 7">ROY-1-1-2</strain>
    </source>
</reference>
<feature type="domain" description="HTH tetR-type" evidence="5">
    <location>
        <begin position="1"/>
        <end position="50"/>
    </location>
</feature>
<name>A0ABX2T9E9_9PROT</name>
<dbReference type="Pfam" id="PF00440">
    <property type="entry name" value="TetR_N"/>
    <property type="match status" value="1"/>
</dbReference>
<dbReference type="SUPFAM" id="SSF48498">
    <property type="entry name" value="Tetracyclin repressor-like, C-terminal domain"/>
    <property type="match status" value="1"/>
</dbReference>
<sequence length="185" mass="19737">MELFWRYGYEGTTLNDLTDAMGINRPSFYAAFGSKRMLFEEAVALYDSTAGAPASRAVIEAPTARAAVEGMLRANASACAEVGNPPGCMIVLSATIGSPDSEEVRRHLSEWRVRGQHQLRDRLRRAIADGDLPSGADPDGLAAFYTAVLEGLSIQARDGASAAVLHGIVDRAMAAWDALTTPAPR</sequence>
<evidence type="ECO:0000259" key="5">
    <source>
        <dbReference type="PROSITE" id="PS50977"/>
    </source>
</evidence>
<dbReference type="InterPro" id="IPR036271">
    <property type="entry name" value="Tet_transcr_reg_TetR-rel_C_sf"/>
</dbReference>
<keyword evidence="7" id="KW-1185">Reference proteome</keyword>
<organism evidence="6 7">
    <name type="scientific">Azospirillum oleiclasticum</name>
    <dbReference type="NCBI Taxonomy" id="2735135"/>
    <lineage>
        <taxon>Bacteria</taxon>
        <taxon>Pseudomonadati</taxon>
        <taxon>Pseudomonadota</taxon>
        <taxon>Alphaproteobacteria</taxon>
        <taxon>Rhodospirillales</taxon>
        <taxon>Azospirillaceae</taxon>
        <taxon>Azospirillum</taxon>
    </lineage>
</organism>
<dbReference type="PANTHER" id="PTHR47506:SF1">
    <property type="entry name" value="HTH-TYPE TRANSCRIPTIONAL REGULATOR YJDC"/>
    <property type="match status" value="1"/>
</dbReference>
<dbReference type="PROSITE" id="PS01081">
    <property type="entry name" value="HTH_TETR_1"/>
    <property type="match status" value="1"/>
</dbReference>
<dbReference type="InterPro" id="IPR001647">
    <property type="entry name" value="HTH_TetR"/>
</dbReference>
<evidence type="ECO:0000313" key="6">
    <source>
        <dbReference type="EMBL" id="NYZ20893.1"/>
    </source>
</evidence>
<dbReference type="Gene3D" id="1.10.10.60">
    <property type="entry name" value="Homeodomain-like"/>
    <property type="match status" value="1"/>
</dbReference>
<evidence type="ECO:0000256" key="2">
    <source>
        <dbReference type="ARBA" id="ARBA00023125"/>
    </source>
</evidence>
<gene>
    <name evidence="6" type="ORF">HND93_14360</name>
</gene>
<dbReference type="SUPFAM" id="SSF46689">
    <property type="entry name" value="Homeodomain-like"/>
    <property type="match status" value="1"/>
</dbReference>
<protein>
    <submittedName>
        <fullName evidence="6">TetR/AcrR family transcriptional regulator</fullName>
    </submittedName>
</protein>
<dbReference type="InterPro" id="IPR009057">
    <property type="entry name" value="Homeodomain-like_sf"/>
</dbReference>
<evidence type="ECO:0000256" key="4">
    <source>
        <dbReference type="PROSITE-ProRule" id="PRU00335"/>
    </source>
</evidence>
<dbReference type="Proteomes" id="UP000584642">
    <property type="component" value="Unassembled WGS sequence"/>
</dbReference>
<evidence type="ECO:0000313" key="7">
    <source>
        <dbReference type="Proteomes" id="UP000584642"/>
    </source>
</evidence>
<proteinExistence type="predicted"/>
<dbReference type="EMBL" id="JABFDB010000009">
    <property type="protein sequence ID" value="NYZ20893.1"/>
    <property type="molecule type" value="Genomic_DNA"/>
</dbReference>
<feature type="DNA-binding region" description="H-T-H motif" evidence="4">
    <location>
        <begin position="13"/>
        <end position="32"/>
    </location>
</feature>
<dbReference type="PROSITE" id="PS50977">
    <property type="entry name" value="HTH_TETR_2"/>
    <property type="match status" value="1"/>
</dbReference>
<keyword evidence="3" id="KW-0804">Transcription</keyword>
<accession>A0ABX2T9E9</accession>
<dbReference type="PANTHER" id="PTHR47506">
    <property type="entry name" value="TRANSCRIPTIONAL REGULATORY PROTEIN"/>
    <property type="match status" value="1"/>
</dbReference>